<dbReference type="InParanoid" id="A0A0G4ERS5"/>
<feature type="compositionally biased region" description="Basic and acidic residues" evidence="1">
    <location>
        <begin position="161"/>
        <end position="176"/>
    </location>
</feature>
<keyword evidence="3" id="KW-1185">Reference proteome</keyword>
<protein>
    <submittedName>
        <fullName evidence="2">Uncharacterized protein</fullName>
    </submittedName>
</protein>
<organism evidence="2 3">
    <name type="scientific">Vitrella brassicaformis (strain CCMP3155)</name>
    <dbReference type="NCBI Taxonomy" id="1169540"/>
    <lineage>
        <taxon>Eukaryota</taxon>
        <taxon>Sar</taxon>
        <taxon>Alveolata</taxon>
        <taxon>Colpodellida</taxon>
        <taxon>Vitrellaceae</taxon>
        <taxon>Vitrella</taxon>
    </lineage>
</organism>
<evidence type="ECO:0000313" key="3">
    <source>
        <dbReference type="Proteomes" id="UP000041254"/>
    </source>
</evidence>
<feature type="region of interest" description="Disordered" evidence="1">
    <location>
        <begin position="137"/>
        <end position="192"/>
    </location>
</feature>
<dbReference type="AlphaFoldDB" id="A0A0G4ERS5"/>
<proteinExistence type="predicted"/>
<accession>A0A0G4ERS5</accession>
<feature type="compositionally biased region" description="Low complexity" evidence="1">
    <location>
        <begin position="441"/>
        <end position="455"/>
    </location>
</feature>
<name>A0A0G4ERS5_VITBC</name>
<dbReference type="EMBL" id="CDMY01000295">
    <property type="protein sequence ID" value="CEM00592.1"/>
    <property type="molecule type" value="Genomic_DNA"/>
</dbReference>
<reference evidence="2 3" key="1">
    <citation type="submission" date="2014-11" db="EMBL/GenBank/DDBJ databases">
        <authorList>
            <person name="Zhu J."/>
            <person name="Qi W."/>
            <person name="Song R."/>
        </authorList>
    </citation>
    <scope>NUCLEOTIDE SEQUENCE [LARGE SCALE GENOMIC DNA]</scope>
</reference>
<dbReference type="PhylomeDB" id="A0A0G4ERS5"/>
<sequence>MRQISMCRFLLPVARTDQADQGPQQRHADTDFTTPEARAIAKEIITQRQLASPPPNASLCGFQPEKLANVCEHIPTHEAIRLGLINKAMQDTCQSPFVVRHLDVTPASHKLWRKAPRSVLRQLRGRLTRLQTASITTDAEAYSRGPDEDRLGDEAASVDGQQRDGGDGEDSELREADGEDGAADEEGIRRHDRAHGHRSVFAKMLEASAASLKKCGLGDKTQERVRDLPAGSNEARTVVFEKLEAVVLAGALWADAAYSRAWTLPAIKAFVGVWESETIPQHVQQLTGWIQASKSLTHVHSCDIDPSDLAEALSAAPSLTHLTTLGCIGIQGTDASSWEPLLSVIEKQGAVGRIESLGIWYNLPVSADTEDLQEDPAVYEGIRASLSALEGVVRRLAGRRISAADMEVTAIPVPLGVMASRRWSEHVMANVVRRTPHVDHNAAQSSASGSNQTAGRKGALFPNMVPRDGDGDASGRGAEADSTPTQRPFQLLIYMPGIFDDKLLRLDLTASDVLPRKVIREMARVAPCLHVRSAPSHQDALRGSLGDCVFESANCLKLLVNQPSHVLPLVPPPLSSRVRRFPKLTVATVHASSPSMEALDTMGIRPFLREVGGPPEEVVIGVGDGSLDPQTEMARARGLAEFSVECISEMGVSRLRTFALVHCHATTTAEVTVLPHLLTTPRLAARLPPIQLLALASPYCVHDRFGTVQMDFIMSVVNSTPGLQRVVFKSMTEIVESQLPGRLWHYRAYLATAAVDEALASAGSPFVVVSADDITLTLAR</sequence>
<gene>
    <name evidence="2" type="ORF">Vbra_12861</name>
</gene>
<feature type="region of interest" description="Disordered" evidence="1">
    <location>
        <begin position="439"/>
        <end position="484"/>
    </location>
</feature>
<dbReference type="Proteomes" id="UP000041254">
    <property type="component" value="Unassembled WGS sequence"/>
</dbReference>
<evidence type="ECO:0000313" key="2">
    <source>
        <dbReference type="EMBL" id="CEM00592.1"/>
    </source>
</evidence>
<evidence type="ECO:0000256" key="1">
    <source>
        <dbReference type="SAM" id="MobiDB-lite"/>
    </source>
</evidence>
<dbReference type="VEuPathDB" id="CryptoDB:Vbra_12861"/>